<dbReference type="SUPFAM" id="SSF49464">
    <property type="entry name" value="Carboxypeptidase regulatory domain-like"/>
    <property type="match status" value="1"/>
</dbReference>
<dbReference type="PROSITE" id="PS50850">
    <property type="entry name" value="MFS"/>
    <property type="match status" value="1"/>
</dbReference>
<dbReference type="Proteomes" id="UP001501116">
    <property type="component" value="Unassembled WGS sequence"/>
</dbReference>
<feature type="transmembrane region" description="Helical" evidence="11">
    <location>
        <begin position="432"/>
        <end position="453"/>
    </location>
</feature>
<dbReference type="PANTHER" id="PTHR23501:SF197">
    <property type="entry name" value="COMD"/>
    <property type="match status" value="1"/>
</dbReference>
<keyword evidence="7 11" id="KW-1133">Transmembrane helix</keyword>
<feature type="transmembrane region" description="Helical" evidence="11">
    <location>
        <begin position="68"/>
        <end position="87"/>
    </location>
</feature>
<organism evidence="13 14">
    <name type="scientific">Amycolatopsis minnesotensis</name>
    <dbReference type="NCBI Taxonomy" id="337894"/>
    <lineage>
        <taxon>Bacteria</taxon>
        <taxon>Bacillati</taxon>
        <taxon>Actinomycetota</taxon>
        <taxon>Actinomycetes</taxon>
        <taxon>Pseudonocardiales</taxon>
        <taxon>Pseudonocardiaceae</taxon>
        <taxon>Amycolatopsis</taxon>
    </lineage>
</organism>
<feature type="transmembrane region" description="Helical" evidence="11">
    <location>
        <begin position="127"/>
        <end position="148"/>
    </location>
</feature>
<dbReference type="NCBIfam" id="TIGR00711">
    <property type="entry name" value="efflux_EmrB"/>
    <property type="match status" value="1"/>
</dbReference>
<keyword evidence="4" id="KW-0813">Transport</keyword>
<feature type="transmembrane region" description="Helical" evidence="11">
    <location>
        <begin position="229"/>
        <end position="248"/>
    </location>
</feature>
<dbReference type="InterPro" id="IPR004638">
    <property type="entry name" value="EmrB-like"/>
</dbReference>
<dbReference type="PANTHER" id="PTHR23501">
    <property type="entry name" value="MAJOR FACILITATOR SUPERFAMILY"/>
    <property type="match status" value="1"/>
</dbReference>
<name>A0ABP5DKV2_9PSEU</name>
<gene>
    <name evidence="13" type="ORF">GCM10009754_65700</name>
</gene>
<dbReference type="EC" id="3.2.1.1" evidence="3"/>
<evidence type="ECO:0000256" key="7">
    <source>
        <dbReference type="ARBA" id="ARBA00022989"/>
    </source>
</evidence>
<evidence type="ECO:0000256" key="5">
    <source>
        <dbReference type="ARBA" id="ARBA00022475"/>
    </source>
</evidence>
<evidence type="ECO:0000256" key="2">
    <source>
        <dbReference type="ARBA" id="ARBA00004651"/>
    </source>
</evidence>
<evidence type="ECO:0000259" key="12">
    <source>
        <dbReference type="PROSITE" id="PS50850"/>
    </source>
</evidence>
<evidence type="ECO:0000256" key="4">
    <source>
        <dbReference type="ARBA" id="ARBA00022448"/>
    </source>
</evidence>
<dbReference type="SUPFAM" id="SSF49478">
    <property type="entry name" value="Cna protein B-type domain"/>
    <property type="match status" value="1"/>
</dbReference>
<dbReference type="CDD" id="cd17502">
    <property type="entry name" value="MFS_Azr1_MDR_like"/>
    <property type="match status" value="1"/>
</dbReference>
<feature type="transmembrane region" description="Helical" evidence="11">
    <location>
        <begin position="31"/>
        <end position="56"/>
    </location>
</feature>
<evidence type="ECO:0000256" key="3">
    <source>
        <dbReference type="ARBA" id="ARBA00012595"/>
    </source>
</evidence>
<accession>A0ABP5DKV2</accession>
<dbReference type="Gene3D" id="1.20.1720.10">
    <property type="entry name" value="Multidrug resistance protein D"/>
    <property type="match status" value="1"/>
</dbReference>
<comment type="caution">
    <text evidence="13">The sequence shown here is derived from an EMBL/GenBank/DDBJ whole genome shotgun (WGS) entry which is preliminary data.</text>
</comment>
<feature type="transmembrane region" description="Helical" evidence="11">
    <location>
        <begin position="99"/>
        <end position="121"/>
    </location>
</feature>
<feature type="transmembrane region" description="Helical" evidence="11">
    <location>
        <begin position="160"/>
        <end position="182"/>
    </location>
</feature>
<dbReference type="InterPro" id="IPR013784">
    <property type="entry name" value="Carb-bd-like_fold"/>
</dbReference>
<keyword evidence="8 11" id="KW-0472">Membrane</keyword>
<proteinExistence type="predicted"/>
<evidence type="ECO:0000313" key="13">
    <source>
        <dbReference type="EMBL" id="GAA1980044.1"/>
    </source>
</evidence>
<reference evidence="14" key="1">
    <citation type="journal article" date="2019" name="Int. J. Syst. Evol. Microbiol.">
        <title>The Global Catalogue of Microorganisms (GCM) 10K type strain sequencing project: providing services to taxonomists for standard genome sequencing and annotation.</title>
        <authorList>
            <consortium name="The Broad Institute Genomics Platform"/>
            <consortium name="The Broad Institute Genome Sequencing Center for Infectious Disease"/>
            <person name="Wu L."/>
            <person name="Ma J."/>
        </authorList>
    </citation>
    <scope>NUCLEOTIDE SEQUENCE [LARGE SCALE GENOMIC DNA]</scope>
    <source>
        <strain evidence="14">JCM 14545</strain>
    </source>
</reference>
<dbReference type="RefSeq" id="WP_344427899.1">
    <property type="nucleotide sequence ID" value="NZ_BAAANN010000032.1"/>
</dbReference>
<dbReference type="Gene3D" id="1.20.1250.20">
    <property type="entry name" value="MFS general substrate transporter like domains"/>
    <property type="match status" value="1"/>
</dbReference>
<feature type="domain" description="Major facilitator superfamily (MFS) profile" evidence="12">
    <location>
        <begin position="34"/>
        <end position="528"/>
    </location>
</feature>
<dbReference type="Gene3D" id="2.60.40.10">
    <property type="entry name" value="Immunoglobulins"/>
    <property type="match status" value="1"/>
</dbReference>
<feature type="region of interest" description="Disordered" evidence="10">
    <location>
        <begin position="1"/>
        <end position="23"/>
    </location>
</feature>
<evidence type="ECO:0000256" key="1">
    <source>
        <dbReference type="ARBA" id="ARBA00000548"/>
    </source>
</evidence>
<evidence type="ECO:0000256" key="8">
    <source>
        <dbReference type="ARBA" id="ARBA00023136"/>
    </source>
</evidence>
<dbReference type="Pfam" id="PF07690">
    <property type="entry name" value="MFS_1"/>
    <property type="match status" value="1"/>
</dbReference>
<feature type="transmembrane region" description="Helical" evidence="11">
    <location>
        <begin position="335"/>
        <end position="352"/>
    </location>
</feature>
<feature type="transmembrane region" description="Helical" evidence="11">
    <location>
        <begin position="389"/>
        <end position="411"/>
    </location>
</feature>
<dbReference type="InterPro" id="IPR036259">
    <property type="entry name" value="MFS_trans_sf"/>
</dbReference>
<feature type="transmembrane region" description="Helical" evidence="11">
    <location>
        <begin position="298"/>
        <end position="323"/>
    </location>
</feature>
<dbReference type="Gene3D" id="2.60.40.1120">
    <property type="entry name" value="Carboxypeptidase-like, regulatory domain"/>
    <property type="match status" value="2"/>
</dbReference>
<feature type="transmembrane region" description="Helical" evidence="11">
    <location>
        <begin position="254"/>
        <end position="278"/>
    </location>
</feature>
<keyword evidence="5" id="KW-1003">Cell membrane</keyword>
<evidence type="ECO:0000256" key="6">
    <source>
        <dbReference type="ARBA" id="ARBA00022692"/>
    </source>
</evidence>
<feature type="transmembrane region" description="Helical" evidence="11">
    <location>
        <begin position="504"/>
        <end position="523"/>
    </location>
</feature>
<comment type="subcellular location">
    <subcellularLocation>
        <location evidence="2">Cell membrane</location>
        <topology evidence="2">Multi-pass membrane protein</topology>
    </subcellularLocation>
</comment>
<keyword evidence="14" id="KW-1185">Reference proteome</keyword>
<evidence type="ECO:0000256" key="11">
    <source>
        <dbReference type="SAM" id="Phobius"/>
    </source>
</evidence>
<evidence type="ECO:0000256" key="10">
    <source>
        <dbReference type="SAM" id="MobiDB-lite"/>
    </source>
</evidence>
<keyword evidence="6 11" id="KW-0812">Transmembrane</keyword>
<dbReference type="InterPro" id="IPR008969">
    <property type="entry name" value="CarboxyPept-like_regulatory"/>
</dbReference>
<evidence type="ECO:0000256" key="9">
    <source>
        <dbReference type="ARBA" id="ARBA00030238"/>
    </source>
</evidence>
<comment type="catalytic activity">
    <reaction evidence="1">
        <text>Endohydrolysis of (1-&gt;4)-alpha-D-glucosidic linkages in polysaccharides containing three or more (1-&gt;4)-alpha-linked D-glucose units.</text>
        <dbReference type="EC" id="3.2.1.1"/>
    </reaction>
</comment>
<evidence type="ECO:0000313" key="14">
    <source>
        <dbReference type="Proteomes" id="UP001501116"/>
    </source>
</evidence>
<dbReference type="InterPro" id="IPR011701">
    <property type="entry name" value="MFS"/>
</dbReference>
<dbReference type="Pfam" id="PF13620">
    <property type="entry name" value="CarboxypepD_reg"/>
    <property type="match status" value="3"/>
</dbReference>
<sequence length="888" mass="91964">MTRTTEKPAQRPPAAELSAEGEGPRLSHRQIVTILIGLMSGMFLAALDQTIVGTSIVKIANDLNGFDLQAWITTAYLITSTIVTPIYGKLSDIYGRKPFYLAAITIFLAGSIASTFATSMYELAAFRAVQGLGAGGLMSLAMTILGDIVPPRERARYQGFFLAVFGISTVLGPVLGGFFAGFDKLGSFFGYDIAGWRWVFLINVPIGIVALFVVAKVLNVPHERHDHKIDWWGGLALAVGVVPFLVVAEQGQKWGWGSTSAIVCYVIGAVGIVLFIVIEKLMKDAALIPMRLFKNSTFTVAIIGGFIVGVAMFGAIMMIPQYMQVVQGYTPTESGLLMLPLMLGIMGASVLSGQLTSRTGRYKIFPVIGTLLIAIGAFFFAQVEYDSGLWHPLLAAFIIGFGLGNCMQTLIIAVQNAGPRRDMGVSTASATFFRQIGGTAGVAVFLTILFNVLPGNITKAFGGNTPPGMGGAVGDLQSNTSGIASLPEAIKTPVLIGFTDSISTVFYVAGGVAVLAFIVLLFMKEIPLAGGPSAAAATLEGGEALLEEDEPAVTAAATGAETTTEFDAWADADAALDGRDREPELVGAGKHSRISENGHGAYPAAAPITNSAAGVSVNGSVASNGAQTIAGHVRRQDGSSVAGAALTLIDQRGRQVGRATGGGGGSYSVGTPGPGTYVLIVSAPGHQPQASSVVVNAGAPAKLDLTLTGSGEVTGLVRVAGQATPLGAATVTLTDERGEVTGAFITQADGVYTFHGVGAGNYTLVASAENFRPVAVTLAVPDSGQLRHDVELTGAVLLAGTARTDGDRIVPDARITVLDAEGNVAAVARTDGEGRYLVSDLPAGEYTVVASGYPPATSQVNLAGGGESTHDVRLGYDQTIDEFAADHR</sequence>
<protein>
    <recommendedName>
        <fullName evidence="3">alpha-amylase</fullName>
        <ecNumber evidence="3">3.2.1.1</ecNumber>
    </recommendedName>
    <alternativeName>
        <fullName evidence="9">1,4-alpha-D-glucan glucanohydrolase</fullName>
    </alternativeName>
</protein>
<dbReference type="InterPro" id="IPR013783">
    <property type="entry name" value="Ig-like_fold"/>
</dbReference>
<feature type="transmembrane region" description="Helical" evidence="11">
    <location>
        <begin position="364"/>
        <end position="383"/>
    </location>
</feature>
<dbReference type="SUPFAM" id="SSF103473">
    <property type="entry name" value="MFS general substrate transporter"/>
    <property type="match status" value="1"/>
</dbReference>
<dbReference type="SUPFAM" id="SSF49452">
    <property type="entry name" value="Starch-binding domain-like"/>
    <property type="match status" value="1"/>
</dbReference>
<dbReference type="EMBL" id="BAAANN010000032">
    <property type="protein sequence ID" value="GAA1980044.1"/>
    <property type="molecule type" value="Genomic_DNA"/>
</dbReference>
<dbReference type="InterPro" id="IPR020846">
    <property type="entry name" value="MFS_dom"/>
</dbReference>
<feature type="transmembrane region" description="Helical" evidence="11">
    <location>
        <begin position="194"/>
        <end position="217"/>
    </location>
</feature>